<dbReference type="OrthoDB" id="5672604at2"/>
<keyword evidence="3" id="KW-0479">Metal-binding</keyword>
<protein>
    <submittedName>
        <fullName evidence="4">Lipopolysaccharide biosynthesis protein, LPS:glycosyltransferase</fullName>
    </submittedName>
</protein>
<evidence type="ECO:0000256" key="1">
    <source>
        <dbReference type="ARBA" id="ARBA00022676"/>
    </source>
</evidence>
<dbReference type="InterPro" id="IPR050748">
    <property type="entry name" value="Glycosyltrans_8_dom-fam"/>
</dbReference>
<keyword evidence="2 4" id="KW-0808">Transferase</keyword>
<dbReference type="SUPFAM" id="SSF53448">
    <property type="entry name" value="Nucleotide-diphospho-sugar transferases"/>
    <property type="match status" value="1"/>
</dbReference>
<evidence type="ECO:0000313" key="4">
    <source>
        <dbReference type="EMBL" id="SDK24278.1"/>
    </source>
</evidence>
<dbReference type="AlphaFoldDB" id="A0A1G9AAE3"/>
<proteinExistence type="predicted"/>
<dbReference type="PANTHER" id="PTHR13778:SF47">
    <property type="entry name" value="LIPOPOLYSACCHARIDE 1,3-GALACTOSYLTRANSFERASE"/>
    <property type="match status" value="1"/>
</dbReference>
<gene>
    <name evidence="4" type="ORF">SAMN05216257_10249</name>
</gene>
<evidence type="ECO:0000256" key="3">
    <source>
        <dbReference type="ARBA" id="ARBA00022723"/>
    </source>
</evidence>
<dbReference type="RefSeq" id="WP_092498515.1">
    <property type="nucleotide sequence ID" value="NZ_FNFV01000002.1"/>
</dbReference>
<evidence type="ECO:0000313" key="5">
    <source>
        <dbReference type="Proteomes" id="UP000199328"/>
    </source>
</evidence>
<dbReference type="EMBL" id="FNFV01000002">
    <property type="protein sequence ID" value="SDK24278.1"/>
    <property type="molecule type" value="Genomic_DNA"/>
</dbReference>
<dbReference type="GO" id="GO:0016757">
    <property type="term" value="F:glycosyltransferase activity"/>
    <property type="evidence" value="ECO:0007669"/>
    <property type="project" value="UniProtKB-KW"/>
</dbReference>
<dbReference type="GO" id="GO:0046872">
    <property type="term" value="F:metal ion binding"/>
    <property type="evidence" value="ECO:0007669"/>
    <property type="project" value="UniProtKB-KW"/>
</dbReference>
<dbReference type="InterPro" id="IPR029044">
    <property type="entry name" value="Nucleotide-diphossugar_trans"/>
</dbReference>
<dbReference type="STRING" id="990712.SAMN05216257_10249"/>
<accession>A0A1G9AAE3</accession>
<dbReference type="InterPro" id="IPR002495">
    <property type="entry name" value="Glyco_trans_8"/>
</dbReference>
<name>A0A1G9AAE3_9RHOB</name>
<evidence type="ECO:0000256" key="2">
    <source>
        <dbReference type="ARBA" id="ARBA00022679"/>
    </source>
</evidence>
<dbReference type="Proteomes" id="UP000199328">
    <property type="component" value="Unassembled WGS sequence"/>
</dbReference>
<reference evidence="5" key="1">
    <citation type="submission" date="2016-10" db="EMBL/GenBank/DDBJ databases">
        <authorList>
            <person name="Varghese N."/>
            <person name="Submissions S."/>
        </authorList>
    </citation>
    <scope>NUCLEOTIDE SEQUENCE [LARGE SCALE GENOMIC DNA]</scope>
    <source>
        <strain evidence="5">CGMCC 1.10789</strain>
    </source>
</reference>
<dbReference type="Gene3D" id="3.90.550.10">
    <property type="entry name" value="Spore Coat Polysaccharide Biosynthesis Protein SpsA, Chain A"/>
    <property type="match status" value="1"/>
</dbReference>
<dbReference type="PANTHER" id="PTHR13778">
    <property type="entry name" value="GLYCOSYLTRANSFERASE 8 DOMAIN-CONTAINING PROTEIN"/>
    <property type="match status" value="1"/>
</dbReference>
<sequence length="287" mass="32447">MTIDIVFFLNTGVLRPLLAAMNSVVKNAAAPEALRFTIVAPDLADEVAAMETALAHAFPDAPFAWRVVPTRAPEWIARYIRARYGTPMEEEAFVRRSIHYARLWMSDDLPADVGRFICLDCDVIVIDDIAGLWAEAEAAGPAVFAASPQLFHGLLYFRQPWKGWRAVRGMRPFNAGVTVIDRRLWDDGVKARLKVIFDWNEANGYGLFSLHDEPVLNLLFKDYARFSARWNRCGYGNAPWLAKLLAKPLDETSIIHWSGGHRKPWSDRGVPYGDLWWQYDLGEPVTG</sequence>
<dbReference type="Pfam" id="PF01501">
    <property type="entry name" value="Glyco_transf_8"/>
    <property type="match status" value="1"/>
</dbReference>
<keyword evidence="5" id="KW-1185">Reference proteome</keyword>
<organism evidence="4 5">
    <name type="scientific">Meinhardsimonia xiamenensis</name>
    <dbReference type="NCBI Taxonomy" id="990712"/>
    <lineage>
        <taxon>Bacteria</taxon>
        <taxon>Pseudomonadati</taxon>
        <taxon>Pseudomonadota</taxon>
        <taxon>Alphaproteobacteria</taxon>
        <taxon>Rhodobacterales</taxon>
        <taxon>Paracoccaceae</taxon>
        <taxon>Meinhardsimonia</taxon>
    </lineage>
</organism>
<keyword evidence="1" id="KW-0328">Glycosyltransferase</keyword>